<evidence type="ECO:0000313" key="3">
    <source>
        <dbReference type="Proteomes" id="UP000604046"/>
    </source>
</evidence>
<comment type="caution">
    <text evidence="2">The sequence shown here is derived from an EMBL/GenBank/DDBJ whole genome shotgun (WGS) entry which is preliminary data.</text>
</comment>
<dbReference type="Proteomes" id="UP000604046">
    <property type="component" value="Unassembled WGS sequence"/>
</dbReference>
<protein>
    <recommendedName>
        <fullName evidence="4">Fe2OG dioxygenase domain-containing protein</fullName>
    </recommendedName>
</protein>
<reference evidence="2" key="1">
    <citation type="submission" date="2021-02" db="EMBL/GenBank/DDBJ databases">
        <authorList>
            <person name="Dougan E. K."/>
            <person name="Rhodes N."/>
            <person name="Thang M."/>
            <person name="Chan C."/>
        </authorList>
    </citation>
    <scope>NUCLEOTIDE SEQUENCE</scope>
</reference>
<evidence type="ECO:0000256" key="1">
    <source>
        <dbReference type="SAM" id="MobiDB-lite"/>
    </source>
</evidence>
<keyword evidence="3" id="KW-1185">Reference proteome</keyword>
<dbReference type="OrthoDB" id="69177at2759"/>
<organism evidence="2 3">
    <name type="scientific">Symbiodinium natans</name>
    <dbReference type="NCBI Taxonomy" id="878477"/>
    <lineage>
        <taxon>Eukaryota</taxon>
        <taxon>Sar</taxon>
        <taxon>Alveolata</taxon>
        <taxon>Dinophyceae</taxon>
        <taxon>Suessiales</taxon>
        <taxon>Symbiodiniaceae</taxon>
        <taxon>Symbiodinium</taxon>
    </lineage>
</organism>
<dbReference type="Gene3D" id="2.60.120.620">
    <property type="entry name" value="q2cbj1_9rhob like domain"/>
    <property type="match status" value="1"/>
</dbReference>
<proteinExistence type="predicted"/>
<evidence type="ECO:0000313" key="2">
    <source>
        <dbReference type="EMBL" id="CAE7039318.1"/>
    </source>
</evidence>
<name>A0A812IHL2_9DINO</name>
<feature type="region of interest" description="Disordered" evidence="1">
    <location>
        <begin position="438"/>
        <end position="463"/>
    </location>
</feature>
<dbReference type="AlphaFoldDB" id="A0A812IHL2"/>
<accession>A0A812IHL2</accession>
<evidence type="ECO:0008006" key="4">
    <source>
        <dbReference type="Google" id="ProtNLM"/>
    </source>
</evidence>
<gene>
    <name evidence="2" type="ORF">SNAT2548_LOCUS4668</name>
</gene>
<dbReference type="EMBL" id="CAJNDS010000291">
    <property type="protein sequence ID" value="CAE7039318.1"/>
    <property type="molecule type" value="Genomic_DNA"/>
</dbReference>
<sequence>MVAEMLQLEAATQPDLYFQGDFLDNQDFDAMGSSLDSFGIQGGSTVRVRGTSELPLLWKGRGAMTSRRSEFLESNAALCLIDQCQAGQLLAWFEDMEPSTPRAHEVLHPGTGKGHCDSVSALSNLLSESECESIAQESERLAVAPMDVKCIRGTRRYQRVIVQDEELAKHLWTRAKPAVQAALAGQSLRPLGFGCVQGDWELEGLNPCFRVNSYGAGGCLKPHRDAPFSPEANVRSLCTLLIPLSSVGRTRFFHPVQDKDFRGMTLKEELEARGGLDTGFQALDVCLTAGCGLLFGQSLLHEGIPAEGSQQKMLLRTDVLVRRRPPIPGVLLTEVERKDQVLALQWFREAQHRDLKEEPSNDFYERALSYRYFHPSPEDAKDSWDALKATHGCPETHAKPLWDDPEPLLPNPLLEKFPRFALPSLAFLKGPVAAFRLDPEKSEKPAPQSEGYRDSTSGAEWGPSTAKHLRASAMYALHLLGHQGYGEEMYTVDFDPKTQQVTALPLVELLHAAFEGRPCHGAAYNVAPSRGSPEKDFEAAVDRTHMALRHSCVHIGQDLLAGFKSEAYSNSDLREAGEDFELIDFNQRIWNEYKEAFNDQPREKQFEMSRARPEADWQKYLSSLLAEKAGVPGLDLIALADGNSVLLEDFTGPPVERTDHISVKAWPMNHLVFDFNKHQLVVRAAQATPPNAFYDSEALWLELLQQWRSAGQSDCAFTLPIRCEQSGILADMTLIKDTATTLAVILGPEVRDIVFDADRQAHLWRGAHILPRASLEVIDGRLQFLDRYGIMNCYEIWIAAYEAELESFLASPGHAFERYEVSLTELARPGTAFHHAGEMNGIDWTLQHGLGVMVLRVVEGWRLTMCSIFSWDLPALGLQAR</sequence>